<feature type="transmembrane region" description="Helical" evidence="9">
    <location>
        <begin position="116"/>
        <end position="136"/>
    </location>
</feature>
<evidence type="ECO:0000256" key="1">
    <source>
        <dbReference type="ARBA" id="ARBA00004651"/>
    </source>
</evidence>
<dbReference type="Pfam" id="PF03253">
    <property type="entry name" value="UT"/>
    <property type="match status" value="1"/>
</dbReference>
<keyword evidence="4 9" id="KW-0812">Transmembrane</keyword>
<evidence type="ECO:0008006" key="12">
    <source>
        <dbReference type="Google" id="ProtNLM"/>
    </source>
</evidence>
<name>A0ABP1QMR1_9HEXA</name>
<evidence type="ECO:0000256" key="9">
    <source>
        <dbReference type="SAM" id="Phobius"/>
    </source>
</evidence>
<dbReference type="Proteomes" id="UP001642540">
    <property type="component" value="Unassembled WGS sequence"/>
</dbReference>
<proteinExistence type="inferred from homology"/>
<comment type="caution">
    <text evidence="10">The sequence shown here is derived from an EMBL/GenBank/DDBJ whole genome shotgun (WGS) entry which is preliminary data.</text>
</comment>
<feature type="transmembrane region" description="Helical" evidence="9">
    <location>
        <begin position="381"/>
        <end position="400"/>
    </location>
</feature>
<organism evidence="10 11">
    <name type="scientific">Orchesella dallaii</name>
    <dbReference type="NCBI Taxonomy" id="48710"/>
    <lineage>
        <taxon>Eukaryota</taxon>
        <taxon>Metazoa</taxon>
        <taxon>Ecdysozoa</taxon>
        <taxon>Arthropoda</taxon>
        <taxon>Hexapoda</taxon>
        <taxon>Collembola</taxon>
        <taxon>Entomobryomorpha</taxon>
        <taxon>Entomobryoidea</taxon>
        <taxon>Orchesellidae</taxon>
        <taxon>Orchesellinae</taxon>
        <taxon>Orchesella</taxon>
    </lineage>
</organism>
<evidence type="ECO:0000256" key="8">
    <source>
        <dbReference type="SAM" id="MobiDB-lite"/>
    </source>
</evidence>
<comment type="catalytic activity">
    <reaction evidence="7">
        <text>urea(in) = urea(out)</text>
        <dbReference type="Rhea" id="RHEA:32799"/>
        <dbReference type="ChEBI" id="CHEBI:16199"/>
    </reaction>
</comment>
<comment type="similarity">
    <text evidence="2">Belongs to the urea transporter family.</text>
</comment>
<dbReference type="InterPro" id="IPR029020">
    <property type="entry name" value="Ammonium/urea_transptr"/>
</dbReference>
<sequence length="482" mass="52651">MSESSASSYTPNKPSNRRFRIPSNPWLPYIGDCRALTKFLNSKKGVGWLIPKCLNALLRGVSQVVLANNPLAGLVILIALFWSDVFVGLAATVAATTAILTAVLMRQDPSSIEAGLTTYNAVLVGTVTSSLWTPLYGEAVGITVWTFIIIGAALSVFVTSAISTILSSLKIPLPALTLPFNVVTILIFICLMPMNHEHFQHNGNASEPVALRLRGHEPLVISSNLLHEHHLQHISRQIRSPEDDGVNDNEPASESSSEALNWGRILSGIVLSAGQVYGVNNELGSVLIYIGIMIYSPILFMMSVFGAILGTSTGLFFTEAPYTDIYNGIWGYNGLLSASSVGGFFIVLTCHSFFNAMVNVIFTVLIQQALSLALGSLHLPVFTFPFVLSTLLFLSVATSGNQLPRVQNITFPEMHRYNYRETRRVKREEKRGQLPIDELPEEKELVLTDVKVINEETTVAQVEVIAGDSPDDNDTKESQDAE</sequence>
<gene>
    <name evidence="10" type="ORF">ODALV1_LOCUS13207</name>
</gene>
<feature type="transmembrane region" description="Helical" evidence="9">
    <location>
        <begin position="356"/>
        <end position="375"/>
    </location>
</feature>
<feature type="transmembrane region" description="Helical" evidence="9">
    <location>
        <begin position="329"/>
        <end position="349"/>
    </location>
</feature>
<feature type="region of interest" description="Disordered" evidence="8">
    <location>
        <begin position="236"/>
        <end position="255"/>
    </location>
</feature>
<reference evidence="10 11" key="1">
    <citation type="submission" date="2024-08" db="EMBL/GenBank/DDBJ databases">
        <authorList>
            <person name="Cucini C."/>
            <person name="Frati F."/>
        </authorList>
    </citation>
    <scope>NUCLEOTIDE SEQUENCE [LARGE SCALE GENOMIC DNA]</scope>
</reference>
<evidence type="ECO:0000256" key="3">
    <source>
        <dbReference type="ARBA" id="ARBA00022475"/>
    </source>
</evidence>
<evidence type="ECO:0000256" key="7">
    <source>
        <dbReference type="ARBA" id="ARBA00033993"/>
    </source>
</evidence>
<dbReference type="EMBL" id="CAXLJM020000041">
    <property type="protein sequence ID" value="CAL8109150.1"/>
    <property type="molecule type" value="Genomic_DNA"/>
</dbReference>
<keyword evidence="3" id="KW-1003">Cell membrane</keyword>
<evidence type="ECO:0000313" key="10">
    <source>
        <dbReference type="EMBL" id="CAL8109150.1"/>
    </source>
</evidence>
<keyword evidence="11" id="KW-1185">Reference proteome</keyword>
<accession>A0ABP1QMR1</accession>
<dbReference type="PANTHER" id="PTHR10464:SF4">
    <property type="entry name" value="UREA TRANSPORTER"/>
    <property type="match status" value="1"/>
</dbReference>
<feature type="transmembrane region" description="Helical" evidence="9">
    <location>
        <begin position="142"/>
        <end position="166"/>
    </location>
</feature>
<protein>
    <recommendedName>
        <fullName evidence="12">Urea transporter 1</fullName>
    </recommendedName>
</protein>
<evidence type="ECO:0000256" key="4">
    <source>
        <dbReference type="ARBA" id="ARBA00022692"/>
    </source>
</evidence>
<comment type="subcellular location">
    <subcellularLocation>
        <location evidence="1">Cell membrane</location>
        <topology evidence="1">Multi-pass membrane protein</topology>
    </subcellularLocation>
</comment>
<dbReference type="Gene3D" id="1.10.3430.10">
    <property type="entry name" value="Ammonium transporter AmtB like domains"/>
    <property type="match status" value="1"/>
</dbReference>
<evidence type="ECO:0000313" key="11">
    <source>
        <dbReference type="Proteomes" id="UP001642540"/>
    </source>
</evidence>
<feature type="transmembrane region" description="Helical" evidence="9">
    <location>
        <begin position="71"/>
        <end position="104"/>
    </location>
</feature>
<dbReference type="PANTHER" id="PTHR10464">
    <property type="entry name" value="UREA TRANSPORTER"/>
    <property type="match status" value="1"/>
</dbReference>
<feature type="transmembrane region" description="Helical" evidence="9">
    <location>
        <begin position="173"/>
        <end position="194"/>
    </location>
</feature>
<keyword evidence="5 9" id="KW-1133">Transmembrane helix</keyword>
<evidence type="ECO:0000256" key="5">
    <source>
        <dbReference type="ARBA" id="ARBA00022989"/>
    </source>
</evidence>
<feature type="transmembrane region" description="Helical" evidence="9">
    <location>
        <begin position="286"/>
        <end position="309"/>
    </location>
</feature>
<dbReference type="InterPro" id="IPR004937">
    <property type="entry name" value="Urea_transporter"/>
</dbReference>
<evidence type="ECO:0000256" key="2">
    <source>
        <dbReference type="ARBA" id="ARBA00005914"/>
    </source>
</evidence>
<evidence type="ECO:0000256" key="6">
    <source>
        <dbReference type="ARBA" id="ARBA00023136"/>
    </source>
</evidence>
<keyword evidence="6 9" id="KW-0472">Membrane</keyword>